<evidence type="ECO:0000256" key="2">
    <source>
        <dbReference type="ARBA" id="ARBA00022741"/>
    </source>
</evidence>
<gene>
    <name evidence="5" type="ORF">ENM60_03830</name>
</gene>
<evidence type="ECO:0000313" key="5">
    <source>
        <dbReference type="EMBL" id="HHP67904.1"/>
    </source>
</evidence>
<organism evidence="5">
    <name type="scientific">Thermogladius calderae</name>
    <dbReference type="NCBI Taxonomy" id="1200300"/>
    <lineage>
        <taxon>Archaea</taxon>
        <taxon>Thermoproteota</taxon>
        <taxon>Thermoprotei</taxon>
        <taxon>Desulfurococcales</taxon>
        <taxon>Desulfurococcaceae</taxon>
        <taxon>Thermogladius</taxon>
    </lineage>
</organism>
<dbReference type="Gene3D" id="3.40.50.300">
    <property type="entry name" value="P-loop containing nucleotide triphosphate hydrolases"/>
    <property type="match status" value="1"/>
</dbReference>
<keyword evidence="1" id="KW-0813">Transport</keyword>
<dbReference type="InterPro" id="IPR003593">
    <property type="entry name" value="AAA+_ATPase"/>
</dbReference>
<dbReference type="InterPro" id="IPR017871">
    <property type="entry name" value="ABC_transporter-like_CS"/>
</dbReference>
<protein>
    <submittedName>
        <fullName evidence="5">ABC transporter ATP-binding protein</fullName>
    </submittedName>
</protein>
<sequence length="248" mass="27265">MSSSELVLSIRGLSKKYRVPGREVLVLDNISFDVGEEFIAILGPSGCGKSTLLRIIAGVEKPDAGAVDFRIGRDPRIGFVFQSPTLLPWMTVLGNTMLPLLARGMEAGEAGERARRALTLVGLGEFEDFYPNELSGGMKQRVNIARALAIEPDILLLDEPFSNLDPLTAETLRSEVIDLWLSGVVPLKAVIMVTHNVEEAVLMSDRIIILSPRPAKIVKEVRIGLKRPRSRKMPEVQALVDEVYSYVS</sequence>
<dbReference type="PANTHER" id="PTHR42788:SF13">
    <property type="entry name" value="ALIPHATIC SULFONATES IMPORT ATP-BINDING PROTEIN SSUB"/>
    <property type="match status" value="1"/>
</dbReference>
<dbReference type="PROSITE" id="PS00211">
    <property type="entry name" value="ABC_TRANSPORTER_1"/>
    <property type="match status" value="1"/>
</dbReference>
<accession>A0A7J3XYW6</accession>
<dbReference type="CDD" id="cd03293">
    <property type="entry name" value="ABC_NrtD_SsuB_transporters"/>
    <property type="match status" value="1"/>
</dbReference>
<proteinExistence type="predicted"/>
<dbReference type="SUPFAM" id="SSF52540">
    <property type="entry name" value="P-loop containing nucleoside triphosphate hydrolases"/>
    <property type="match status" value="1"/>
</dbReference>
<dbReference type="EMBL" id="DRYK01000054">
    <property type="protein sequence ID" value="HHP67904.1"/>
    <property type="molecule type" value="Genomic_DNA"/>
</dbReference>
<dbReference type="Pfam" id="PF00005">
    <property type="entry name" value="ABC_tran"/>
    <property type="match status" value="1"/>
</dbReference>
<dbReference type="InterPro" id="IPR027417">
    <property type="entry name" value="P-loop_NTPase"/>
</dbReference>
<dbReference type="SMART" id="SM00382">
    <property type="entry name" value="AAA"/>
    <property type="match status" value="1"/>
</dbReference>
<dbReference type="GO" id="GO:0016887">
    <property type="term" value="F:ATP hydrolysis activity"/>
    <property type="evidence" value="ECO:0007669"/>
    <property type="project" value="InterPro"/>
</dbReference>
<evidence type="ECO:0000256" key="3">
    <source>
        <dbReference type="ARBA" id="ARBA00022840"/>
    </source>
</evidence>
<keyword evidence="2" id="KW-0547">Nucleotide-binding</keyword>
<evidence type="ECO:0000256" key="1">
    <source>
        <dbReference type="ARBA" id="ARBA00022448"/>
    </source>
</evidence>
<evidence type="ECO:0000259" key="4">
    <source>
        <dbReference type="PROSITE" id="PS50893"/>
    </source>
</evidence>
<reference evidence="5" key="1">
    <citation type="journal article" date="2020" name="mSystems">
        <title>Genome- and Community-Level Interaction Insights into Carbon Utilization and Element Cycling Functions of Hydrothermarchaeota in Hydrothermal Sediment.</title>
        <authorList>
            <person name="Zhou Z."/>
            <person name="Liu Y."/>
            <person name="Xu W."/>
            <person name="Pan J."/>
            <person name="Luo Z.H."/>
            <person name="Li M."/>
        </authorList>
    </citation>
    <scope>NUCLEOTIDE SEQUENCE [LARGE SCALE GENOMIC DNA]</scope>
    <source>
        <strain evidence="5">SpSt-110</strain>
    </source>
</reference>
<name>A0A7J3XYW6_9CREN</name>
<comment type="caution">
    <text evidence="5">The sequence shown here is derived from an EMBL/GenBank/DDBJ whole genome shotgun (WGS) entry which is preliminary data.</text>
</comment>
<dbReference type="InterPro" id="IPR003439">
    <property type="entry name" value="ABC_transporter-like_ATP-bd"/>
</dbReference>
<dbReference type="PROSITE" id="PS50893">
    <property type="entry name" value="ABC_TRANSPORTER_2"/>
    <property type="match status" value="1"/>
</dbReference>
<feature type="domain" description="ABC transporter" evidence="4">
    <location>
        <begin position="8"/>
        <end position="237"/>
    </location>
</feature>
<dbReference type="AlphaFoldDB" id="A0A7J3XYW6"/>
<keyword evidence="3 5" id="KW-0067">ATP-binding</keyword>
<dbReference type="InterPro" id="IPR050166">
    <property type="entry name" value="ABC_transporter_ATP-bind"/>
</dbReference>
<dbReference type="PANTHER" id="PTHR42788">
    <property type="entry name" value="TAURINE IMPORT ATP-BINDING PROTEIN-RELATED"/>
    <property type="match status" value="1"/>
</dbReference>
<dbReference type="GO" id="GO:0005524">
    <property type="term" value="F:ATP binding"/>
    <property type="evidence" value="ECO:0007669"/>
    <property type="project" value="UniProtKB-KW"/>
</dbReference>